<evidence type="ECO:0000313" key="6">
    <source>
        <dbReference type="EMBL" id="TBT94531.1"/>
    </source>
</evidence>
<evidence type="ECO:0000256" key="4">
    <source>
        <dbReference type="RuleBase" id="RU004514"/>
    </source>
</evidence>
<dbReference type="EMBL" id="SDMR01000012">
    <property type="protein sequence ID" value="TBT94531.1"/>
    <property type="molecule type" value="Genomic_DNA"/>
</dbReference>
<evidence type="ECO:0000259" key="5">
    <source>
        <dbReference type="Pfam" id="PF01168"/>
    </source>
</evidence>
<dbReference type="InterPro" id="IPR011078">
    <property type="entry name" value="PyrdxlP_homeostasis"/>
</dbReference>
<comment type="cofactor">
    <cofactor evidence="3">
        <name>pyridoxal 5'-phosphate</name>
        <dbReference type="ChEBI" id="CHEBI:597326"/>
    </cofactor>
</comment>
<dbReference type="AlphaFoldDB" id="A0A4V2JT15"/>
<evidence type="ECO:0000313" key="7">
    <source>
        <dbReference type="Proteomes" id="UP000291933"/>
    </source>
</evidence>
<dbReference type="NCBIfam" id="TIGR00044">
    <property type="entry name" value="YggS family pyridoxal phosphate-dependent enzyme"/>
    <property type="match status" value="1"/>
</dbReference>
<dbReference type="Proteomes" id="UP000291933">
    <property type="component" value="Unassembled WGS sequence"/>
</dbReference>
<dbReference type="PANTHER" id="PTHR10146:SF14">
    <property type="entry name" value="PYRIDOXAL PHOSPHATE HOMEOSTASIS PROTEIN"/>
    <property type="match status" value="1"/>
</dbReference>
<dbReference type="PIRSF" id="PIRSF004848">
    <property type="entry name" value="YBL036c_PLPDEIII"/>
    <property type="match status" value="1"/>
</dbReference>
<reference evidence="6 7" key="1">
    <citation type="submission" date="2019-01" db="EMBL/GenBank/DDBJ databases">
        <title>Lactibacter flavus gen. nov., sp. nov., a novel bacterium of the family Propionibacteriaceae isolated from raw milk and dairy products.</title>
        <authorList>
            <person name="Huptas C."/>
            <person name="Wenning M."/>
            <person name="Breitenwieser F."/>
            <person name="Doll E."/>
            <person name="Von Neubeck M."/>
            <person name="Busse H.-J."/>
            <person name="Scherer S."/>
        </authorList>
    </citation>
    <scope>NUCLEOTIDE SEQUENCE [LARGE SCALE GENOMIC DNA]</scope>
    <source>
        <strain evidence="6 7">DSM 22130</strain>
    </source>
</reference>
<gene>
    <name evidence="6" type="ORF">ET996_10070</name>
</gene>
<feature type="domain" description="Alanine racemase N-terminal" evidence="5">
    <location>
        <begin position="7"/>
        <end position="227"/>
    </location>
</feature>
<accession>A0A4V2JT15</accession>
<feature type="modified residue" description="N6-(pyridoxal phosphate)lysine" evidence="2 3">
    <location>
        <position position="35"/>
    </location>
</feature>
<keyword evidence="7" id="KW-1185">Reference proteome</keyword>
<dbReference type="SUPFAM" id="SSF51419">
    <property type="entry name" value="PLP-binding barrel"/>
    <property type="match status" value="1"/>
</dbReference>
<dbReference type="CDD" id="cd00635">
    <property type="entry name" value="PLPDE_III_YBL036c_like"/>
    <property type="match status" value="1"/>
</dbReference>
<comment type="function">
    <text evidence="2">Pyridoxal 5'-phosphate (PLP)-binding protein, which is involved in PLP homeostasis.</text>
</comment>
<dbReference type="HAMAP" id="MF_02087">
    <property type="entry name" value="PLP_homeostasis"/>
    <property type="match status" value="1"/>
</dbReference>
<dbReference type="GO" id="GO:0030170">
    <property type="term" value="F:pyridoxal phosphate binding"/>
    <property type="evidence" value="ECO:0007669"/>
    <property type="project" value="UniProtKB-UniRule"/>
</dbReference>
<comment type="similarity">
    <text evidence="2 4">Belongs to the pyridoxal phosphate-binding protein YggS/PROSC family.</text>
</comment>
<keyword evidence="1 2" id="KW-0663">Pyridoxal phosphate</keyword>
<sequence>MPLAENLAAVEARIVAACDRVGRRRESVRLLPVSKTHPTSDIAECYGAGVRWFAENKVQELAAKASELADLSELNWSFIGHLQTNKARDVAAHAHEFQALDSLRVAEALDRRLQGLGRGLDVLIEVDTSGEESKFGVAPDAVVDLARALGTYSSLRLTGLMTVAANTSDQAVVGRCFDTMAGLRGRVRDALGGGCDDLSMGMSGDFELAIEHGSTCVRVGSAIFGARSYAEEPLCSPQSVG</sequence>
<dbReference type="RefSeq" id="WP_131172429.1">
    <property type="nucleotide sequence ID" value="NZ_FXTL01000012.1"/>
</dbReference>
<comment type="caution">
    <text evidence="6">The sequence shown here is derived from an EMBL/GenBank/DDBJ whole genome shotgun (WGS) entry which is preliminary data.</text>
</comment>
<evidence type="ECO:0000256" key="1">
    <source>
        <dbReference type="ARBA" id="ARBA00022898"/>
    </source>
</evidence>
<evidence type="ECO:0000256" key="2">
    <source>
        <dbReference type="HAMAP-Rule" id="MF_02087"/>
    </source>
</evidence>
<proteinExistence type="inferred from homology"/>
<protein>
    <recommendedName>
        <fullName evidence="2">Pyridoxal phosphate homeostasis protein</fullName>
        <shortName evidence="2">PLP homeostasis protein</shortName>
    </recommendedName>
</protein>
<dbReference type="Gene3D" id="3.20.20.10">
    <property type="entry name" value="Alanine racemase"/>
    <property type="match status" value="1"/>
</dbReference>
<name>A0A4V2JT15_PROTD</name>
<dbReference type="Pfam" id="PF01168">
    <property type="entry name" value="Ala_racemase_N"/>
    <property type="match status" value="1"/>
</dbReference>
<dbReference type="InterPro" id="IPR001608">
    <property type="entry name" value="Ala_racemase_N"/>
</dbReference>
<evidence type="ECO:0000256" key="3">
    <source>
        <dbReference type="PIRSR" id="PIRSR004848-1"/>
    </source>
</evidence>
<dbReference type="InterPro" id="IPR029066">
    <property type="entry name" value="PLP-binding_barrel"/>
</dbReference>
<dbReference type="FunFam" id="3.20.20.10:FF:000018">
    <property type="entry name" value="Pyridoxal phosphate homeostasis protein"/>
    <property type="match status" value="1"/>
</dbReference>
<dbReference type="OrthoDB" id="9804072at2"/>
<organism evidence="6 7">
    <name type="scientific">Propioniciclava tarda</name>
    <dbReference type="NCBI Taxonomy" id="433330"/>
    <lineage>
        <taxon>Bacteria</taxon>
        <taxon>Bacillati</taxon>
        <taxon>Actinomycetota</taxon>
        <taxon>Actinomycetes</taxon>
        <taxon>Propionibacteriales</taxon>
        <taxon>Propionibacteriaceae</taxon>
        <taxon>Propioniciclava</taxon>
    </lineage>
</organism>
<dbReference type="PANTHER" id="PTHR10146">
    <property type="entry name" value="PROLINE SYNTHETASE CO-TRANSCRIBED BACTERIAL HOMOLOG PROTEIN"/>
    <property type="match status" value="1"/>
</dbReference>